<evidence type="ECO:0000256" key="1">
    <source>
        <dbReference type="SAM" id="MobiDB-lite"/>
    </source>
</evidence>
<gene>
    <name evidence="2" type="ORF">BHU62_16305</name>
</gene>
<protein>
    <submittedName>
        <fullName evidence="2">Uncharacterized protein</fullName>
    </submittedName>
</protein>
<comment type="caution">
    <text evidence="2">The sequence shown here is derived from an EMBL/GenBank/DDBJ whole genome shotgun (WGS) entry which is preliminary data.</text>
</comment>
<feature type="region of interest" description="Disordered" evidence="1">
    <location>
        <begin position="62"/>
        <end position="85"/>
    </location>
</feature>
<evidence type="ECO:0000313" key="3">
    <source>
        <dbReference type="Proteomes" id="UP000185770"/>
    </source>
</evidence>
<reference evidence="2 3" key="1">
    <citation type="submission" date="2016-09" db="EMBL/GenBank/DDBJ databases">
        <title>Serratia marcescens MSU-97 and epiphytic antimycotic-producing bacteria.</title>
        <authorList>
            <person name="Matilla M.A."/>
        </authorList>
    </citation>
    <scope>NUCLEOTIDE SEQUENCE [LARGE SCALE GENOMIC DNA]</scope>
    <source>
        <strain evidence="2 3">MSU-97</strain>
    </source>
</reference>
<name>A0A1Q4NXQ1_SERMA</name>
<sequence>MKINGAGIPTAGATLPSDRNDMRRKAYFTACMKLEGWENKNQVTGLLAFLFNSRGINDAGQKLKRRDRARFSALPGKNEPALKIR</sequence>
<evidence type="ECO:0000313" key="2">
    <source>
        <dbReference type="EMBL" id="OKB65666.1"/>
    </source>
</evidence>
<organism evidence="2 3">
    <name type="scientific">Serratia marcescens</name>
    <dbReference type="NCBI Taxonomy" id="615"/>
    <lineage>
        <taxon>Bacteria</taxon>
        <taxon>Pseudomonadati</taxon>
        <taxon>Pseudomonadota</taxon>
        <taxon>Gammaproteobacteria</taxon>
        <taxon>Enterobacterales</taxon>
        <taxon>Yersiniaceae</taxon>
        <taxon>Serratia</taxon>
    </lineage>
</organism>
<dbReference type="EMBL" id="MJAO01000016">
    <property type="protein sequence ID" value="OKB65666.1"/>
    <property type="molecule type" value="Genomic_DNA"/>
</dbReference>
<proteinExistence type="predicted"/>
<dbReference type="AlphaFoldDB" id="A0A1Q4NXQ1"/>
<dbReference type="Proteomes" id="UP000185770">
    <property type="component" value="Unassembled WGS sequence"/>
</dbReference>
<accession>A0A1Q4NXQ1</accession>